<protein>
    <recommendedName>
        <fullName evidence="9">Type II secretion system protein I</fullName>
        <shortName evidence="9">T2SS minor pseudopilin I</shortName>
    </recommendedName>
</protein>
<feature type="domain" description="Type II secretion system protein GspI C-terminal" evidence="10">
    <location>
        <begin position="43"/>
        <end position="117"/>
    </location>
</feature>
<comment type="PTM">
    <text evidence="9">Cleaved by prepilin peptidase.</text>
</comment>
<evidence type="ECO:0000256" key="3">
    <source>
        <dbReference type="ARBA" id="ARBA00022475"/>
    </source>
</evidence>
<evidence type="ECO:0000256" key="4">
    <source>
        <dbReference type="ARBA" id="ARBA00022481"/>
    </source>
</evidence>
<sequence>MNPRAAHGFTLVEVLVAVAIVAIALAAGSRAGGSLLNNAQRLTSVTEAQWCADNELTALKLAHRFPDIGESTGECMQLAHTYRSVVRVQATPNPNFRRIDVVIANDSGQQLLTQSTVLPRY</sequence>
<evidence type="ECO:0000256" key="9">
    <source>
        <dbReference type="RuleBase" id="RU368030"/>
    </source>
</evidence>
<reference evidence="11 12" key="1">
    <citation type="journal article" date="2019" name="Int. J. Syst. Evol. Microbiol.">
        <title>The Global Catalogue of Microorganisms (GCM) 10K type strain sequencing project: providing services to taxonomists for standard genome sequencing and annotation.</title>
        <authorList>
            <consortium name="The Broad Institute Genomics Platform"/>
            <consortium name="The Broad Institute Genome Sequencing Center for Infectious Disease"/>
            <person name="Wu L."/>
            <person name="Ma J."/>
        </authorList>
    </citation>
    <scope>NUCLEOTIDE SEQUENCE [LARGE SCALE GENOMIC DNA]</scope>
    <source>
        <strain evidence="11 12">JCM 15503</strain>
    </source>
</reference>
<dbReference type="SUPFAM" id="SSF54523">
    <property type="entry name" value="Pili subunits"/>
    <property type="match status" value="1"/>
</dbReference>
<dbReference type="EMBL" id="BAAAEW010000047">
    <property type="protein sequence ID" value="GAA0768442.1"/>
    <property type="molecule type" value="Genomic_DNA"/>
</dbReference>
<comment type="similarity">
    <text evidence="2 9">Belongs to the GSP I family.</text>
</comment>
<evidence type="ECO:0000256" key="5">
    <source>
        <dbReference type="ARBA" id="ARBA00022519"/>
    </source>
</evidence>
<dbReference type="PANTHER" id="PTHR38779:SF2">
    <property type="entry name" value="TYPE II SECRETION SYSTEM PROTEIN I-RELATED"/>
    <property type="match status" value="1"/>
</dbReference>
<keyword evidence="6 9" id="KW-0812">Transmembrane</keyword>
<dbReference type="Pfam" id="PF02501">
    <property type="entry name" value="T2SSI"/>
    <property type="match status" value="1"/>
</dbReference>
<comment type="subcellular location">
    <subcellularLocation>
        <location evidence="1 9">Cell inner membrane</location>
        <topology evidence="1 9">Single-pass membrane protein</topology>
    </subcellularLocation>
</comment>
<keyword evidence="3" id="KW-1003">Cell membrane</keyword>
<evidence type="ECO:0000256" key="2">
    <source>
        <dbReference type="ARBA" id="ARBA00008358"/>
    </source>
</evidence>
<evidence type="ECO:0000256" key="7">
    <source>
        <dbReference type="ARBA" id="ARBA00022989"/>
    </source>
</evidence>
<dbReference type="InterPro" id="IPR010052">
    <property type="entry name" value="T2SS_protein-GspI"/>
</dbReference>
<comment type="function">
    <text evidence="9">Component of the type II secretion system required for the energy-dependent secretion of extracellular factors such as proteases and toxins from the periplasm.</text>
</comment>
<dbReference type="RefSeq" id="WP_141290206.1">
    <property type="nucleotide sequence ID" value="NZ_BAAAEW010000047.1"/>
</dbReference>
<keyword evidence="7 9" id="KW-1133">Transmembrane helix</keyword>
<dbReference type="InterPro" id="IPR012902">
    <property type="entry name" value="N_methyl_site"/>
</dbReference>
<comment type="subunit">
    <text evidence="9">Type II secretion is composed of four main components: the outer membrane complex, the inner membrane complex, the cytoplasmic secretion ATPase and the periplasm-spanning pseudopilus.</text>
</comment>
<keyword evidence="4 9" id="KW-0488">Methylation</keyword>
<proteinExistence type="inferred from homology"/>
<keyword evidence="12" id="KW-1185">Reference proteome</keyword>
<dbReference type="NCBIfam" id="TIGR02532">
    <property type="entry name" value="IV_pilin_GFxxxE"/>
    <property type="match status" value="1"/>
</dbReference>
<dbReference type="PANTHER" id="PTHR38779">
    <property type="entry name" value="TYPE II SECRETION SYSTEM PROTEIN I-RELATED"/>
    <property type="match status" value="1"/>
</dbReference>
<gene>
    <name evidence="11" type="ORF">GCM10009107_58280</name>
</gene>
<organism evidence="11 12">
    <name type="scientific">Ideonella azotifigens</name>
    <dbReference type="NCBI Taxonomy" id="513160"/>
    <lineage>
        <taxon>Bacteria</taxon>
        <taxon>Pseudomonadati</taxon>
        <taxon>Pseudomonadota</taxon>
        <taxon>Betaproteobacteria</taxon>
        <taxon>Burkholderiales</taxon>
        <taxon>Sphaerotilaceae</taxon>
        <taxon>Ideonella</taxon>
    </lineage>
</organism>
<evidence type="ECO:0000256" key="1">
    <source>
        <dbReference type="ARBA" id="ARBA00004377"/>
    </source>
</evidence>
<dbReference type="Pfam" id="PF07963">
    <property type="entry name" value="N_methyl"/>
    <property type="match status" value="1"/>
</dbReference>
<comment type="caution">
    <text evidence="11">The sequence shown here is derived from an EMBL/GenBank/DDBJ whole genome shotgun (WGS) entry which is preliminary data.</text>
</comment>
<evidence type="ECO:0000313" key="12">
    <source>
        <dbReference type="Proteomes" id="UP001500279"/>
    </source>
</evidence>
<dbReference type="Proteomes" id="UP001500279">
    <property type="component" value="Unassembled WGS sequence"/>
</dbReference>
<evidence type="ECO:0000256" key="6">
    <source>
        <dbReference type="ARBA" id="ARBA00022692"/>
    </source>
</evidence>
<dbReference type="InterPro" id="IPR003413">
    <property type="entry name" value="T2SS_GspI_C"/>
</dbReference>
<dbReference type="Gene3D" id="3.30.1300.30">
    <property type="entry name" value="GSPII I/J protein-like"/>
    <property type="match status" value="1"/>
</dbReference>
<dbReference type="NCBIfam" id="TIGR01707">
    <property type="entry name" value="gspI"/>
    <property type="match status" value="1"/>
</dbReference>
<evidence type="ECO:0000313" key="11">
    <source>
        <dbReference type="EMBL" id="GAA0768442.1"/>
    </source>
</evidence>
<name>A0ABN1KJL9_9BURK</name>
<feature type="transmembrane region" description="Helical" evidence="9">
    <location>
        <begin position="6"/>
        <end position="27"/>
    </location>
</feature>
<evidence type="ECO:0000256" key="8">
    <source>
        <dbReference type="ARBA" id="ARBA00023136"/>
    </source>
</evidence>
<keyword evidence="5 9" id="KW-0997">Cell inner membrane</keyword>
<evidence type="ECO:0000259" key="10">
    <source>
        <dbReference type="Pfam" id="PF02501"/>
    </source>
</evidence>
<accession>A0ABN1KJL9</accession>
<dbReference type="PROSITE" id="PS00409">
    <property type="entry name" value="PROKAR_NTER_METHYL"/>
    <property type="match status" value="1"/>
</dbReference>
<keyword evidence="8 9" id="KW-0472">Membrane</keyword>
<dbReference type="InterPro" id="IPR045584">
    <property type="entry name" value="Pilin-like"/>
</dbReference>